<accession>A0ABW3X530</accession>
<dbReference type="InterPro" id="IPR052526">
    <property type="entry name" value="HTH-type_Bedaq_tolerance"/>
</dbReference>
<comment type="caution">
    <text evidence="2">The sequence shown here is derived from an EMBL/GenBank/DDBJ whole genome shotgun (WGS) entry which is preliminary data.</text>
</comment>
<evidence type="ECO:0000313" key="3">
    <source>
        <dbReference type="Proteomes" id="UP001597058"/>
    </source>
</evidence>
<proteinExistence type="predicted"/>
<protein>
    <submittedName>
        <fullName evidence="2">MarR family winged helix-turn-helix transcriptional regulator</fullName>
    </submittedName>
</protein>
<sequence>MDTEAGHEHVREPGDTARLASALRLAVGRTTRRLRQAHSVGDVSLSGVSVLARLAADGPRSPGSLAELERVRPQAMASTLAALGERGLVGRAPDTADGRRIIVAITEEGRAMLAERRSESVHRLSAVLDEFTEQERETLAAALPLLDRLAERL</sequence>
<organism evidence="2 3">
    <name type="scientific">Streptomyces kaempferi</name>
    <dbReference type="NCBI Taxonomy" id="333725"/>
    <lineage>
        <taxon>Bacteria</taxon>
        <taxon>Bacillati</taxon>
        <taxon>Actinomycetota</taxon>
        <taxon>Actinomycetes</taxon>
        <taxon>Kitasatosporales</taxon>
        <taxon>Streptomycetaceae</taxon>
        <taxon>Streptomyces</taxon>
    </lineage>
</organism>
<dbReference type="Proteomes" id="UP001597058">
    <property type="component" value="Unassembled WGS sequence"/>
</dbReference>
<dbReference type="EMBL" id="JBHTMM010000002">
    <property type="protein sequence ID" value="MFD1304566.1"/>
    <property type="molecule type" value="Genomic_DNA"/>
</dbReference>
<keyword evidence="3" id="KW-1185">Reference proteome</keyword>
<dbReference type="PANTHER" id="PTHR39515">
    <property type="entry name" value="CONSERVED PROTEIN"/>
    <property type="match status" value="1"/>
</dbReference>
<dbReference type="InterPro" id="IPR036390">
    <property type="entry name" value="WH_DNA-bd_sf"/>
</dbReference>
<dbReference type="InterPro" id="IPR000835">
    <property type="entry name" value="HTH_MarR-typ"/>
</dbReference>
<gene>
    <name evidence="2" type="ORF">ACFQ5X_01755</name>
</gene>
<dbReference type="Gene3D" id="1.10.10.10">
    <property type="entry name" value="Winged helix-like DNA-binding domain superfamily/Winged helix DNA-binding domain"/>
    <property type="match status" value="1"/>
</dbReference>
<feature type="domain" description="HTH marR-type" evidence="1">
    <location>
        <begin position="16"/>
        <end position="148"/>
    </location>
</feature>
<dbReference type="InterPro" id="IPR036388">
    <property type="entry name" value="WH-like_DNA-bd_sf"/>
</dbReference>
<dbReference type="SUPFAM" id="SSF46785">
    <property type="entry name" value="Winged helix' DNA-binding domain"/>
    <property type="match status" value="1"/>
</dbReference>
<reference evidence="3" key="1">
    <citation type="journal article" date="2019" name="Int. J. Syst. Evol. Microbiol.">
        <title>The Global Catalogue of Microorganisms (GCM) 10K type strain sequencing project: providing services to taxonomists for standard genome sequencing and annotation.</title>
        <authorList>
            <consortium name="The Broad Institute Genomics Platform"/>
            <consortium name="The Broad Institute Genome Sequencing Center for Infectious Disease"/>
            <person name="Wu L."/>
            <person name="Ma J."/>
        </authorList>
    </citation>
    <scope>NUCLEOTIDE SEQUENCE [LARGE SCALE GENOMIC DNA]</scope>
    <source>
        <strain evidence="3">CGMCC 4.7020</strain>
    </source>
</reference>
<dbReference type="SMART" id="SM00347">
    <property type="entry name" value="HTH_MARR"/>
    <property type="match status" value="1"/>
</dbReference>
<dbReference type="Pfam" id="PF01047">
    <property type="entry name" value="MarR"/>
    <property type="match status" value="1"/>
</dbReference>
<evidence type="ECO:0000313" key="2">
    <source>
        <dbReference type="EMBL" id="MFD1304566.1"/>
    </source>
</evidence>
<dbReference type="PANTHER" id="PTHR39515:SF2">
    <property type="entry name" value="HTH-TYPE TRANSCRIPTIONAL REGULATOR RV0880"/>
    <property type="match status" value="1"/>
</dbReference>
<name>A0ABW3X530_9ACTN</name>
<dbReference type="PROSITE" id="PS50995">
    <property type="entry name" value="HTH_MARR_2"/>
    <property type="match status" value="1"/>
</dbReference>
<dbReference type="RefSeq" id="WP_329527999.1">
    <property type="nucleotide sequence ID" value="NZ_JBHSKH010000081.1"/>
</dbReference>
<evidence type="ECO:0000259" key="1">
    <source>
        <dbReference type="PROSITE" id="PS50995"/>
    </source>
</evidence>